<dbReference type="InterPro" id="IPR027806">
    <property type="entry name" value="HARBI1_dom"/>
</dbReference>
<protein>
    <submittedName>
        <fullName evidence="4">DDE superfamily endonuclease</fullName>
    </submittedName>
</protein>
<keyword evidence="2" id="KW-0479">Metal-binding</keyword>
<evidence type="ECO:0000313" key="5">
    <source>
        <dbReference type="Proteomes" id="UP000183585"/>
    </source>
</evidence>
<dbReference type="GO" id="GO:0004519">
    <property type="term" value="F:endonuclease activity"/>
    <property type="evidence" value="ECO:0007669"/>
    <property type="project" value="UniProtKB-KW"/>
</dbReference>
<comment type="cofactor">
    <cofactor evidence="1">
        <name>a divalent metal cation</name>
        <dbReference type="ChEBI" id="CHEBI:60240"/>
    </cofactor>
</comment>
<evidence type="ECO:0000313" key="4">
    <source>
        <dbReference type="EMBL" id="SCF20178.1"/>
    </source>
</evidence>
<evidence type="ECO:0000259" key="3">
    <source>
        <dbReference type="Pfam" id="PF13359"/>
    </source>
</evidence>
<reference evidence="5" key="1">
    <citation type="submission" date="2016-06" db="EMBL/GenBank/DDBJ databases">
        <authorList>
            <person name="Varghese N."/>
            <person name="Submissions Spin"/>
        </authorList>
    </citation>
    <scope>NUCLEOTIDE SEQUENCE [LARGE SCALE GENOMIC DNA]</scope>
    <source>
        <strain evidence="5">DSM 43168</strain>
    </source>
</reference>
<dbReference type="GO" id="GO:0046872">
    <property type="term" value="F:metal ion binding"/>
    <property type="evidence" value="ECO:0007669"/>
    <property type="project" value="UniProtKB-KW"/>
</dbReference>
<dbReference type="AlphaFoldDB" id="A0A1C4YHK5"/>
<sequence>MFADQGFTGRLVDRAATIDAWYSGKHRDFGANIQAVLRPDGLPIWTSDAMPGHLHDLTCAQRLDVTGALYWTASELRLPTLADSGYEGAGQGIHTPCKQPADGRRLAVDNARPGRRLQVA</sequence>
<dbReference type="Pfam" id="PF13359">
    <property type="entry name" value="DDE_Tnp_4"/>
    <property type="match status" value="1"/>
</dbReference>
<dbReference type="RefSeq" id="WP_396855457.1">
    <property type="nucleotide sequence ID" value="NZ_FMCT01000006.1"/>
</dbReference>
<evidence type="ECO:0000256" key="2">
    <source>
        <dbReference type="ARBA" id="ARBA00022723"/>
    </source>
</evidence>
<evidence type="ECO:0000256" key="1">
    <source>
        <dbReference type="ARBA" id="ARBA00001968"/>
    </source>
</evidence>
<keyword evidence="4" id="KW-0255">Endonuclease</keyword>
<feature type="domain" description="DDE Tnp4" evidence="3">
    <location>
        <begin position="18"/>
        <end position="107"/>
    </location>
</feature>
<keyword evidence="4" id="KW-0540">Nuclease</keyword>
<organism evidence="4 5">
    <name type="scientific">Micromonospora carbonacea</name>
    <dbReference type="NCBI Taxonomy" id="47853"/>
    <lineage>
        <taxon>Bacteria</taxon>
        <taxon>Bacillati</taxon>
        <taxon>Actinomycetota</taxon>
        <taxon>Actinomycetes</taxon>
        <taxon>Micromonosporales</taxon>
        <taxon>Micromonosporaceae</taxon>
        <taxon>Micromonospora</taxon>
    </lineage>
</organism>
<gene>
    <name evidence="4" type="ORF">GA0070563_106138</name>
</gene>
<accession>A0A1C4YHK5</accession>
<proteinExistence type="predicted"/>
<dbReference type="EMBL" id="FMCT01000006">
    <property type="protein sequence ID" value="SCF20178.1"/>
    <property type="molecule type" value="Genomic_DNA"/>
</dbReference>
<keyword evidence="5" id="KW-1185">Reference proteome</keyword>
<keyword evidence="4" id="KW-0378">Hydrolase</keyword>
<dbReference type="Proteomes" id="UP000183585">
    <property type="component" value="Unassembled WGS sequence"/>
</dbReference>
<name>A0A1C4YHK5_9ACTN</name>